<dbReference type="PANTHER" id="PTHR43591">
    <property type="entry name" value="METHYLTRANSFERASE"/>
    <property type="match status" value="1"/>
</dbReference>
<comment type="caution">
    <text evidence="2">The sequence shown here is derived from an EMBL/GenBank/DDBJ whole genome shotgun (WGS) entry which is preliminary data.</text>
</comment>
<organism evidence="2">
    <name type="scientific">marine sediment metagenome</name>
    <dbReference type="NCBI Taxonomy" id="412755"/>
    <lineage>
        <taxon>unclassified sequences</taxon>
        <taxon>metagenomes</taxon>
        <taxon>ecological metagenomes</taxon>
    </lineage>
</organism>
<dbReference type="EMBL" id="BARS01049319">
    <property type="protein sequence ID" value="GAG31649.1"/>
    <property type="molecule type" value="Genomic_DNA"/>
</dbReference>
<dbReference type="Gene3D" id="3.40.50.150">
    <property type="entry name" value="Vaccinia Virus protein VP39"/>
    <property type="match status" value="1"/>
</dbReference>
<protein>
    <recommendedName>
        <fullName evidence="1">Methyltransferase domain-containing protein</fullName>
    </recommendedName>
</protein>
<sequence>MPEDKSKDIESIRKQWNKHAGRYDRWYRTFGGALEHHMDWELLKGYLPNNRDAKILDAAGGTGRMSLPLAKMGYSVTLVDISPGMLDVAREKMLKEGVSDKVNILECDARALPFPDESFDFALCWGAGLEVKKELTRVTTKGGKISMCLMSKWAYAIDNFYKDPAAALT</sequence>
<dbReference type="InterPro" id="IPR041698">
    <property type="entry name" value="Methyltransf_25"/>
</dbReference>
<evidence type="ECO:0000259" key="1">
    <source>
        <dbReference type="Pfam" id="PF13649"/>
    </source>
</evidence>
<gene>
    <name evidence="2" type="ORF">S01H1_73787</name>
</gene>
<dbReference type="Pfam" id="PF13649">
    <property type="entry name" value="Methyltransf_25"/>
    <property type="match status" value="1"/>
</dbReference>
<accession>X0WL02</accession>
<evidence type="ECO:0000313" key="2">
    <source>
        <dbReference type="EMBL" id="GAG31649.1"/>
    </source>
</evidence>
<name>X0WL02_9ZZZZ</name>
<dbReference type="CDD" id="cd02440">
    <property type="entry name" value="AdoMet_MTases"/>
    <property type="match status" value="1"/>
</dbReference>
<proteinExistence type="predicted"/>
<dbReference type="SUPFAM" id="SSF53335">
    <property type="entry name" value="S-adenosyl-L-methionine-dependent methyltransferases"/>
    <property type="match status" value="1"/>
</dbReference>
<feature type="domain" description="Methyltransferase" evidence="1">
    <location>
        <begin position="55"/>
        <end position="131"/>
    </location>
</feature>
<dbReference type="InterPro" id="IPR029063">
    <property type="entry name" value="SAM-dependent_MTases_sf"/>
</dbReference>
<reference evidence="2" key="1">
    <citation type="journal article" date="2014" name="Front. Microbiol.">
        <title>High frequency of phylogenetically diverse reductive dehalogenase-homologous genes in deep subseafloor sedimentary metagenomes.</title>
        <authorList>
            <person name="Kawai M."/>
            <person name="Futagami T."/>
            <person name="Toyoda A."/>
            <person name="Takaki Y."/>
            <person name="Nishi S."/>
            <person name="Hori S."/>
            <person name="Arai W."/>
            <person name="Tsubouchi T."/>
            <person name="Morono Y."/>
            <person name="Uchiyama I."/>
            <person name="Ito T."/>
            <person name="Fujiyama A."/>
            <person name="Inagaki F."/>
            <person name="Takami H."/>
        </authorList>
    </citation>
    <scope>NUCLEOTIDE SEQUENCE</scope>
    <source>
        <strain evidence="2">Expedition CK06-06</strain>
    </source>
</reference>
<dbReference type="AlphaFoldDB" id="X0WL02"/>